<sequence length="196" mass="21516">MNTCSCCQQLPNSSPGAITLPDSATVAQGRILSSIPPSVKINHAVSLAHSCTSLSLKPNARAYAQSLGLELRCRQHHVPQPVTVGTTIASAPSDTTFLRPEFLPSGGESRPGLRPVRLASLRHPLIARLRKYSEEAFGRVREFTSPEELTALMENTDELRLQPLLIRLRLLGPDHPDTIYFIRWASHVLLAGFVSY</sequence>
<dbReference type="OrthoDB" id="4429489at2759"/>
<dbReference type="Proteomes" id="UP000784294">
    <property type="component" value="Unassembled WGS sequence"/>
</dbReference>
<reference evidence="1" key="1">
    <citation type="submission" date="2018-11" db="EMBL/GenBank/DDBJ databases">
        <authorList>
            <consortium name="Pathogen Informatics"/>
        </authorList>
    </citation>
    <scope>NUCLEOTIDE SEQUENCE</scope>
</reference>
<comment type="caution">
    <text evidence="1">The sequence shown here is derived from an EMBL/GenBank/DDBJ whole genome shotgun (WGS) entry which is preliminary data.</text>
</comment>
<evidence type="ECO:0000313" key="1">
    <source>
        <dbReference type="EMBL" id="VEL27427.1"/>
    </source>
</evidence>
<organism evidence="1 2">
    <name type="scientific">Protopolystoma xenopodis</name>
    <dbReference type="NCBI Taxonomy" id="117903"/>
    <lineage>
        <taxon>Eukaryota</taxon>
        <taxon>Metazoa</taxon>
        <taxon>Spiralia</taxon>
        <taxon>Lophotrochozoa</taxon>
        <taxon>Platyhelminthes</taxon>
        <taxon>Monogenea</taxon>
        <taxon>Polyopisthocotylea</taxon>
        <taxon>Polystomatidea</taxon>
        <taxon>Polystomatidae</taxon>
        <taxon>Protopolystoma</taxon>
    </lineage>
</organism>
<dbReference type="EMBL" id="CAAALY010087172">
    <property type="protein sequence ID" value="VEL27427.1"/>
    <property type="molecule type" value="Genomic_DNA"/>
</dbReference>
<protein>
    <submittedName>
        <fullName evidence="1">Uncharacterized protein</fullName>
    </submittedName>
</protein>
<evidence type="ECO:0000313" key="2">
    <source>
        <dbReference type="Proteomes" id="UP000784294"/>
    </source>
</evidence>
<proteinExistence type="predicted"/>
<accession>A0A448X3M0</accession>
<gene>
    <name evidence="1" type="ORF">PXEA_LOCUS20867</name>
</gene>
<dbReference type="AlphaFoldDB" id="A0A448X3M0"/>
<keyword evidence="2" id="KW-1185">Reference proteome</keyword>
<name>A0A448X3M0_9PLAT</name>